<dbReference type="InterPro" id="IPR008271">
    <property type="entry name" value="Ser/Thr_kinase_AS"/>
</dbReference>
<dbReference type="EC" id="2.7.11.1" evidence="2"/>
<evidence type="ECO:0000256" key="19">
    <source>
        <dbReference type="ARBA" id="ARBA00048679"/>
    </source>
</evidence>
<evidence type="ECO:0000256" key="3">
    <source>
        <dbReference type="ARBA" id="ARBA00022475"/>
    </source>
</evidence>
<evidence type="ECO:0000256" key="20">
    <source>
        <dbReference type="SAM" id="Phobius"/>
    </source>
</evidence>
<keyword evidence="7" id="KW-0808">Transferase</keyword>
<proteinExistence type="predicted"/>
<evidence type="ECO:0000256" key="15">
    <source>
        <dbReference type="ARBA" id="ARBA00023136"/>
    </source>
</evidence>
<dbReference type="Gene3D" id="3.80.10.10">
    <property type="entry name" value="Ribonuclease Inhibitor"/>
    <property type="match status" value="1"/>
</dbReference>
<sequence length="688" mass="74721">MGLSCRSCLSLSLPSFCSLLLAVLHLLPFTILPATFAIRNANNQTDRIALQEFKSERNFKITIGNNHLGSGRAEDLKFLSDLTNATALRILDMSMNDFGGKLDQHVANLSQKLETIFIDSNKIYGNIPAGIEVLVNLNVFDASNNKLSGTIPSSIGKLKNLQGIYLEKNNFSGSIPSSLGNLTSLAEILLSYNHLQGVIPSSLANCTTLVTLDLSNNNLTGSIPQKIFGMPSLSKDLDLSHNQFYGSLPNEVGNLKHLGSLALDHNILSGEIPSGLGSCASLERLDMNHNLFHGSIPSSLSSLRGIRKLNLSHNNLSGKIPMSLTGFSSEVRLDMSYNDLAGMVPIEGIFKNASAISLEGNTNLCGGIRALGLPACTSQQQKRRLSVKLKIIVSVVSVIIGAGLVLACLFLWRSRKSKGDATSSSFEKELLRLSYQSLLKATNGFSSDNLIGSGGFGSVYKGILDQDGLRLNIAIDVACALEYLHYHSGTPIVHCDLKPSNVLLDGEMTGHVSDFGLVKFLQDGKIDFSANHSSSVEARGTIGYCPPEYGLGSNISTSGDIFSFGILLLEMFTGKRPTDEMFTEGLSLHNFVNRALPEQVIKIIDPNMLGMQLSEDATSNHHRNLMNRRKDKLMECLTPIFEIGLSCSTESPQERMKIGDVVAQLSSVRNRFLGTRLPRQREVSRTLQ</sequence>
<dbReference type="EMBL" id="EQ974109">
    <property type="protein sequence ID" value="EEF33526.1"/>
    <property type="molecule type" value="Genomic_DNA"/>
</dbReference>
<comment type="catalytic activity">
    <reaction evidence="18">
        <text>L-threonyl-[protein] + ATP = O-phospho-L-threonyl-[protein] + ADP + H(+)</text>
        <dbReference type="Rhea" id="RHEA:46608"/>
        <dbReference type="Rhea" id="RHEA-COMP:11060"/>
        <dbReference type="Rhea" id="RHEA-COMP:11605"/>
        <dbReference type="ChEBI" id="CHEBI:15378"/>
        <dbReference type="ChEBI" id="CHEBI:30013"/>
        <dbReference type="ChEBI" id="CHEBI:30616"/>
        <dbReference type="ChEBI" id="CHEBI:61977"/>
        <dbReference type="ChEBI" id="CHEBI:456216"/>
        <dbReference type="EC" id="2.7.11.1"/>
    </reaction>
</comment>
<keyword evidence="5" id="KW-0597">Phosphoprotein</keyword>
<evidence type="ECO:0000256" key="10">
    <source>
        <dbReference type="ARBA" id="ARBA00022737"/>
    </source>
</evidence>
<accession>B9SS83</accession>
<dbReference type="InterPro" id="IPR051809">
    <property type="entry name" value="Plant_receptor-like_S/T_kinase"/>
</dbReference>
<dbReference type="GO" id="GO:0004674">
    <property type="term" value="F:protein serine/threonine kinase activity"/>
    <property type="evidence" value="ECO:0007669"/>
    <property type="project" value="UniProtKB-KW"/>
</dbReference>
<evidence type="ECO:0000259" key="21">
    <source>
        <dbReference type="PROSITE" id="PS50011"/>
    </source>
</evidence>
<evidence type="ECO:0000256" key="14">
    <source>
        <dbReference type="ARBA" id="ARBA00022989"/>
    </source>
</evidence>
<dbReference type="GO" id="GO:0016491">
    <property type="term" value="F:oxidoreductase activity"/>
    <property type="evidence" value="ECO:0007669"/>
    <property type="project" value="UniProtKB-KW"/>
</dbReference>
<dbReference type="InterPro" id="IPR001611">
    <property type="entry name" value="Leu-rich_rpt"/>
</dbReference>
<evidence type="ECO:0000256" key="7">
    <source>
        <dbReference type="ARBA" id="ARBA00022679"/>
    </source>
</evidence>
<dbReference type="InterPro" id="IPR032675">
    <property type="entry name" value="LRR_dom_sf"/>
</dbReference>
<dbReference type="FunCoup" id="B9SS83">
    <property type="interactions" value="1204"/>
</dbReference>
<keyword evidence="6" id="KW-0433">Leucine-rich repeat</keyword>
<dbReference type="FunFam" id="1.10.510.10:FF:000358">
    <property type="entry name" value="Putative leucine-rich repeat receptor-like serine/threonine-protein kinase"/>
    <property type="match status" value="1"/>
</dbReference>
<dbReference type="Pfam" id="PF00560">
    <property type="entry name" value="LRR_1"/>
    <property type="match status" value="4"/>
</dbReference>
<keyword evidence="3" id="KW-1003">Cell membrane</keyword>
<dbReference type="Gene3D" id="1.10.510.10">
    <property type="entry name" value="Transferase(Phosphotransferase) domain 1"/>
    <property type="match status" value="1"/>
</dbReference>
<organism evidence="22 23">
    <name type="scientific">Ricinus communis</name>
    <name type="common">Castor bean</name>
    <dbReference type="NCBI Taxonomy" id="3988"/>
    <lineage>
        <taxon>Eukaryota</taxon>
        <taxon>Viridiplantae</taxon>
        <taxon>Streptophyta</taxon>
        <taxon>Embryophyta</taxon>
        <taxon>Tracheophyta</taxon>
        <taxon>Spermatophyta</taxon>
        <taxon>Magnoliopsida</taxon>
        <taxon>eudicotyledons</taxon>
        <taxon>Gunneridae</taxon>
        <taxon>Pentapetalae</taxon>
        <taxon>rosids</taxon>
        <taxon>fabids</taxon>
        <taxon>Malpighiales</taxon>
        <taxon>Euphorbiaceae</taxon>
        <taxon>Acalyphoideae</taxon>
        <taxon>Acalypheae</taxon>
        <taxon>Ricinus</taxon>
    </lineage>
</organism>
<keyword evidence="12 22" id="KW-0418">Kinase</keyword>
<dbReference type="PRINTS" id="PR00019">
    <property type="entry name" value="LEURICHRPT"/>
</dbReference>
<evidence type="ECO:0000256" key="9">
    <source>
        <dbReference type="ARBA" id="ARBA00022729"/>
    </source>
</evidence>
<keyword evidence="13" id="KW-0067">ATP-binding</keyword>
<dbReference type="PANTHER" id="PTHR27008">
    <property type="entry name" value="OS04G0122200 PROTEIN"/>
    <property type="match status" value="1"/>
</dbReference>
<reference evidence="23" key="1">
    <citation type="journal article" date="2010" name="Nat. Biotechnol.">
        <title>Draft genome sequence of the oilseed species Ricinus communis.</title>
        <authorList>
            <person name="Chan A.P."/>
            <person name="Crabtree J."/>
            <person name="Zhao Q."/>
            <person name="Lorenzi H."/>
            <person name="Orvis J."/>
            <person name="Puiu D."/>
            <person name="Melake-Berhan A."/>
            <person name="Jones K.M."/>
            <person name="Redman J."/>
            <person name="Chen G."/>
            <person name="Cahoon E.B."/>
            <person name="Gedil M."/>
            <person name="Stanke M."/>
            <person name="Haas B.J."/>
            <person name="Wortman J.R."/>
            <person name="Fraser-Liggett C.M."/>
            <person name="Ravel J."/>
            <person name="Rabinowicz P.D."/>
        </authorList>
    </citation>
    <scope>NUCLEOTIDE SEQUENCE [LARGE SCALE GENOMIC DNA]</scope>
    <source>
        <strain evidence="23">cv. Hale</strain>
    </source>
</reference>
<dbReference type="InterPro" id="IPR000719">
    <property type="entry name" value="Prot_kinase_dom"/>
</dbReference>
<evidence type="ECO:0000256" key="11">
    <source>
        <dbReference type="ARBA" id="ARBA00022741"/>
    </source>
</evidence>
<evidence type="ECO:0000313" key="22">
    <source>
        <dbReference type="EMBL" id="EEF33526.1"/>
    </source>
</evidence>
<feature type="transmembrane region" description="Helical" evidence="20">
    <location>
        <begin position="391"/>
        <end position="412"/>
    </location>
</feature>
<dbReference type="SUPFAM" id="SSF52058">
    <property type="entry name" value="L domain-like"/>
    <property type="match status" value="1"/>
</dbReference>
<evidence type="ECO:0000256" key="5">
    <source>
        <dbReference type="ARBA" id="ARBA00022553"/>
    </source>
</evidence>
<dbReference type="PANTHER" id="PTHR27008:SF596">
    <property type="entry name" value="OS02G0215500 PROTEIN"/>
    <property type="match status" value="1"/>
</dbReference>
<dbReference type="GO" id="GO:0005524">
    <property type="term" value="F:ATP binding"/>
    <property type="evidence" value="ECO:0007669"/>
    <property type="project" value="UniProtKB-KW"/>
</dbReference>
<protein>
    <recommendedName>
        <fullName evidence="2">non-specific serine/threonine protein kinase</fullName>
        <ecNumber evidence="2">2.7.11.1</ecNumber>
    </recommendedName>
</protein>
<evidence type="ECO:0000256" key="12">
    <source>
        <dbReference type="ARBA" id="ARBA00022777"/>
    </source>
</evidence>
<keyword evidence="17" id="KW-0325">Glycoprotein</keyword>
<dbReference type="GO" id="GO:0106310">
    <property type="term" value="F:protein serine kinase activity"/>
    <property type="evidence" value="ECO:0007669"/>
    <property type="project" value="RHEA"/>
</dbReference>
<evidence type="ECO:0000256" key="1">
    <source>
        <dbReference type="ARBA" id="ARBA00004162"/>
    </source>
</evidence>
<evidence type="ECO:0000256" key="4">
    <source>
        <dbReference type="ARBA" id="ARBA00022527"/>
    </source>
</evidence>
<dbReference type="eggNOG" id="ENOG502QPYS">
    <property type="taxonomic scope" value="Eukaryota"/>
</dbReference>
<dbReference type="Pfam" id="PF00069">
    <property type="entry name" value="Pkinase"/>
    <property type="match status" value="1"/>
</dbReference>
<feature type="domain" description="Protein kinase" evidence="21">
    <location>
        <begin position="335"/>
        <end position="673"/>
    </location>
</feature>
<name>B9SS83_RICCO</name>
<keyword evidence="9" id="KW-0732">Signal</keyword>
<keyword evidence="10" id="KW-0677">Repeat</keyword>
<evidence type="ECO:0000256" key="6">
    <source>
        <dbReference type="ARBA" id="ARBA00022614"/>
    </source>
</evidence>
<dbReference type="Proteomes" id="UP000008311">
    <property type="component" value="Unassembled WGS sequence"/>
</dbReference>
<keyword evidence="11" id="KW-0547">Nucleotide-binding</keyword>
<dbReference type="SUPFAM" id="SSF56112">
    <property type="entry name" value="Protein kinase-like (PK-like)"/>
    <property type="match status" value="1"/>
</dbReference>
<evidence type="ECO:0000313" key="23">
    <source>
        <dbReference type="Proteomes" id="UP000008311"/>
    </source>
</evidence>
<keyword evidence="14 20" id="KW-1133">Transmembrane helix</keyword>
<evidence type="ECO:0000256" key="18">
    <source>
        <dbReference type="ARBA" id="ARBA00047899"/>
    </source>
</evidence>
<evidence type="ECO:0000256" key="17">
    <source>
        <dbReference type="ARBA" id="ARBA00023180"/>
    </source>
</evidence>
<evidence type="ECO:0000256" key="13">
    <source>
        <dbReference type="ARBA" id="ARBA00022840"/>
    </source>
</evidence>
<keyword evidence="22" id="KW-0560">Oxidoreductase</keyword>
<dbReference type="AlphaFoldDB" id="B9SS83"/>
<keyword evidence="4" id="KW-0723">Serine/threonine-protein kinase</keyword>
<dbReference type="FunFam" id="3.80.10.10:FF:000095">
    <property type="entry name" value="LRR receptor-like serine/threonine-protein kinase GSO1"/>
    <property type="match status" value="1"/>
</dbReference>
<keyword evidence="8 20" id="KW-0812">Transmembrane</keyword>
<keyword evidence="16" id="KW-0675">Receptor</keyword>
<dbReference type="PROSITE" id="PS00108">
    <property type="entry name" value="PROTEIN_KINASE_ST"/>
    <property type="match status" value="1"/>
</dbReference>
<evidence type="ECO:0000256" key="8">
    <source>
        <dbReference type="ARBA" id="ARBA00022692"/>
    </source>
</evidence>
<dbReference type="InterPro" id="IPR011009">
    <property type="entry name" value="Kinase-like_dom_sf"/>
</dbReference>
<dbReference type="GO" id="GO:0005886">
    <property type="term" value="C:plasma membrane"/>
    <property type="evidence" value="ECO:0007669"/>
    <property type="project" value="UniProtKB-SubCell"/>
</dbReference>
<dbReference type="Pfam" id="PF13855">
    <property type="entry name" value="LRR_8"/>
    <property type="match status" value="1"/>
</dbReference>
<dbReference type="SMART" id="SM00220">
    <property type="entry name" value="S_TKc"/>
    <property type="match status" value="1"/>
</dbReference>
<evidence type="ECO:0000256" key="2">
    <source>
        <dbReference type="ARBA" id="ARBA00012513"/>
    </source>
</evidence>
<dbReference type="InParanoid" id="B9SS83"/>
<evidence type="ECO:0000256" key="16">
    <source>
        <dbReference type="ARBA" id="ARBA00023170"/>
    </source>
</evidence>
<gene>
    <name evidence="22" type="ORF">RCOM_0619000</name>
</gene>
<dbReference type="PROSITE" id="PS50011">
    <property type="entry name" value="PROTEIN_KINASE_DOM"/>
    <property type="match status" value="1"/>
</dbReference>
<keyword evidence="23" id="KW-1185">Reference proteome</keyword>
<keyword evidence="15 20" id="KW-0472">Membrane</keyword>
<comment type="catalytic activity">
    <reaction evidence="19">
        <text>L-seryl-[protein] + ATP = O-phospho-L-seryl-[protein] + ADP + H(+)</text>
        <dbReference type="Rhea" id="RHEA:17989"/>
        <dbReference type="Rhea" id="RHEA-COMP:9863"/>
        <dbReference type="Rhea" id="RHEA-COMP:11604"/>
        <dbReference type="ChEBI" id="CHEBI:15378"/>
        <dbReference type="ChEBI" id="CHEBI:29999"/>
        <dbReference type="ChEBI" id="CHEBI:30616"/>
        <dbReference type="ChEBI" id="CHEBI:83421"/>
        <dbReference type="ChEBI" id="CHEBI:456216"/>
        <dbReference type="EC" id="2.7.11.1"/>
    </reaction>
</comment>
<comment type="subcellular location">
    <subcellularLocation>
        <location evidence="1">Cell membrane</location>
        <topology evidence="1">Single-pass membrane protein</topology>
    </subcellularLocation>
</comment>